<accession>A0A099GFJ3</accession>
<dbReference type="InterPro" id="IPR005302">
    <property type="entry name" value="MoCF_Sase_C"/>
</dbReference>
<proteinExistence type="predicted"/>
<dbReference type="GO" id="GO:0030170">
    <property type="term" value="F:pyridoxal phosphate binding"/>
    <property type="evidence" value="ECO:0007669"/>
    <property type="project" value="InterPro"/>
</dbReference>
<dbReference type="Gene3D" id="2.40.33.20">
    <property type="entry name" value="PK beta-barrel domain-like"/>
    <property type="match status" value="1"/>
</dbReference>
<dbReference type="InterPro" id="IPR011037">
    <property type="entry name" value="Pyrv_Knase-like_insert_dom_sf"/>
</dbReference>
<feature type="domain" description="MOSC" evidence="1">
    <location>
        <begin position="119"/>
        <end position="260"/>
    </location>
</feature>
<dbReference type="Proteomes" id="UP000029858">
    <property type="component" value="Unassembled WGS sequence"/>
</dbReference>
<dbReference type="RefSeq" id="WP_036710663.1">
    <property type="nucleotide sequence ID" value="NZ_JRKQ01000069.1"/>
</dbReference>
<gene>
    <name evidence="2" type="ORF">IX56_12220</name>
</gene>
<dbReference type="GO" id="GO:0003824">
    <property type="term" value="F:catalytic activity"/>
    <property type="evidence" value="ECO:0007669"/>
    <property type="project" value="InterPro"/>
</dbReference>
<evidence type="ECO:0000313" key="2">
    <source>
        <dbReference type="EMBL" id="KGJ21357.1"/>
    </source>
</evidence>
<sequence>MTARLASIHRFPVKSIGGETLAEVVLTPRAALPGDRRFALLHQAALHHLDGGRLRKWLPKSAFVRGAAAAPLQAVKGGWDSAALHLTHPDLPDLRFDPMAEPEALAAWVAPLWADSGKAPPARLVEVEPDAAADRAAQALTDVKQPWVSILSVSSLAALEGQLGRPLGRNRWRGNLWIDGWAPYAERDLRLNRVRIGEVELKLTERIGRCAATSADTDTGRLDGDMPADLERLFDHSDFGIYAEVRQGGTIRPGDLVEVL</sequence>
<dbReference type="Pfam" id="PF03476">
    <property type="entry name" value="MOSC_N"/>
    <property type="match status" value="1"/>
</dbReference>
<dbReference type="AlphaFoldDB" id="A0A099GFJ3"/>
<dbReference type="InterPro" id="IPR005303">
    <property type="entry name" value="MOCOS_middle"/>
</dbReference>
<reference evidence="2 3" key="2">
    <citation type="submission" date="2014-10" db="EMBL/GenBank/DDBJ databases">
        <title>Paracoccus sanguinis sp. nov., isolated from clinical specimens of New York State patients.</title>
        <authorList>
            <person name="Mingle L.A."/>
            <person name="Cole J.A."/>
            <person name="Lapierre P."/>
            <person name="Musser K.A."/>
        </authorList>
    </citation>
    <scope>NUCLEOTIDE SEQUENCE [LARGE SCALE GENOMIC DNA]</scope>
    <source>
        <strain evidence="2 3">5503</strain>
    </source>
</reference>
<protein>
    <submittedName>
        <fullName evidence="2">Sulfurase</fullName>
    </submittedName>
</protein>
<dbReference type="EMBL" id="JRKQ01000069">
    <property type="protein sequence ID" value="KGJ21357.1"/>
    <property type="molecule type" value="Genomic_DNA"/>
</dbReference>
<evidence type="ECO:0000313" key="3">
    <source>
        <dbReference type="Proteomes" id="UP000029858"/>
    </source>
</evidence>
<name>A0A099GFJ3_9RHOB</name>
<dbReference type="GO" id="GO:0030151">
    <property type="term" value="F:molybdenum ion binding"/>
    <property type="evidence" value="ECO:0007669"/>
    <property type="project" value="InterPro"/>
</dbReference>
<dbReference type="Pfam" id="PF03473">
    <property type="entry name" value="MOSC"/>
    <property type="match status" value="1"/>
</dbReference>
<evidence type="ECO:0000259" key="1">
    <source>
        <dbReference type="PROSITE" id="PS51340"/>
    </source>
</evidence>
<reference evidence="2 3" key="1">
    <citation type="submission" date="2014-09" db="EMBL/GenBank/DDBJ databases">
        <authorList>
            <person name="McGinnis J.M."/>
            <person name="Wolfgang W.J."/>
        </authorList>
    </citation>
    <scope>NUCLEOTIDE SEQUENCE [LARGE SCALE GENOMIC DNA]</scope>
    <source>
        <strain evidence="2 3">5503</strain>
    </source>
</reference>
<dbReference type="PROSITE" id="PS51340">
    <property type="entry name" value="MOSC"/>
    <property type="match status" value="1"/>
</dbReference>
<organism evidence="2 3">
    <name type="scientific">Paracoccus sanguinis</name>
    <dbReference type="NCBI Taxonomy" id="1545044"/>
    <lineage>
        <taxon>Bacteria</taxon>
        <taxon>Pseudomonadati</taxon>
        <taxon>Pseudomonadota</taxon>
        <taxon>Alphaproteobacteria</taxon>
        <taxon>Rhodobacterales</taxon>
        <taxon>Paracoccaceae</taxon>
        <taxon>Paracoccus</taxon>
    </lineage>
</organism>
<comment type="caution">
    <text evidence="2">The sequence shown here is derived from an EMBL/GenBank/DDBJ whole genome shotgun (WGS) entry which is preliminary data.</text>
</comment>
<dbReference type="SUPFAM" id="SSF50800">
    <property type="entry name" value="PK beta-barrel domain-like"/>
    <property type="match status" value="1"/>
</dbReference>